<keyword evidence="13" id="KW-1185">Reference proteome</keyword>
<dbReference type="Proteomes" id="UP000565785">
    <property type="component" value="Unassembled WGS sequence"/>
</dbReference>
<evidence type="ECO:0000256" key="7">
    <source>
        <dbReference type="ARBA" id="ARBA00023136"/>
    </source>
</evidence>
<dbReference type="CDD" id="cd11304">
    <property type="entry name" value="Cadherin_repeat"/>
    <property type="match status" value="5"/>
</dbReference>
<evidence type="ECO:0000313" key="12">
    <source>
        <dbReference type="EMBL" id="NXN97774.1"/>
    </source>
</evidence>
<dbReference type="InterPro" id="IPR050174">
    <property type="entry name" value="Protocadherin/Cadherin-CA"/>
</dbReference>
<dbReference type="SMART" id="SM00112">
    <property type="entry name" value="CA"/>
    <property type="match status" value="5"/>
</dbReference>
<evidence type="ECO:0000256" key="4">
    <source>
        <dbReference type="ARBA" id="ARBA00022837"/>
    </source>
</evidence>
<evidence type="ECO:0000313" key="13">
    <source>
        <dbReference type="Proteomes" id="UP000565785"/>
    </source>
</evidence>
<feature type="domain" description="Cadherin" evidence="11">
    <location>
        <begin position="17"/>
        <end position="119"/>
    </location>
</feature>
<feature type="non-terminal residue" evidence="12">
    <location>
        <position position="1"/>
    </location>
</feature>
<feature type="domain" description="Cadherin" evidence="11">
    <location>
        <begin position="334"/>
        <end position="438"/>
    </location>
</feature>
<proteinExistence type="predicted"/>
<keyword evidence="7" id="KW-0472">Membrane</keyword>
<dbReference type="InterPro" id="IPR015919">
    <property type="entry name" value="Cadherin-like_sf"/>
</dbReference>
<dbReference type="PROSITE" id="PS50268">
    <property type="entry name" value="CADHERIN_2"/>
    <property type="match status" value="5"/>
</dbReference>
<dbReference type="EMBL" id="VXBP01005211">
    <property type="protein sequence ID" value="NXN97774.1"/>
    <property type="molecule type" value="Genomic_DNA"/>
</dbReference>
<evidence type="ECO:0000259" key="11">
    <source>
        <dbReference type="PROSITE" id="PS50268"/>
    </source>
</evidence>
<dbReference type="InterPro" id="IPR013164">
    <property type="entry name" value="Cadherin_N"/>
</dbReference>
<keyword evidence="8" id="KW-0325">Glycoprotein</keyword>
<dbReference type="OrthoDB" id="6252479at2759"/>
<dbReference type="InterPro" id="IPR002126">
    <property type="entry name" value="Cadherin-like_dom"/>
</dbReference>
<evidence type="ECO:0000256" key="2">
    <source>
        <dbReference type="ARBA" id="ARBA00022692"/>
    </source>
</evidence>
<protein>
    <submittedName>
        <fullName evidence="12">PCDG2 protein</fullName>
    </submittedName>
</protein>
<dbReference type="GO" id="GO:0005886">
    <property type="term" value="C:plasma membrane"/>
    <property type="evidence" value="ECO:0007669"/>
    <property type="project" value="InterPro"/>
</dbReference>
<dbReference type="Pfam" id="PF00028">
    <property type="entry name" value="Cadherin"/>
    <property type="match status" value="4"/>
</dbReference>
<evidence type="ECO:0000256" key="9">
    <source>
        <dbReference type="PROSITE-ProRule" id="PRU00043"/>
    </source>
</evidence>
<dbReference type="FunFam" id="2.60.40.60:FF:000018">
    <property type="entry name" value="Protocadherin gamma c3"/>
    <property type="match status" value="1"/>
</dbReference>
<keyword evidence="10" id="KW-0732">Signal</keyword>
<evidence type="ECO:0000256" key="3">
    <source>
        <dbReference type="ARBA" id="ARBA00022737"/>
    </source>
</evidence>
<evidence type="ECO:0000256" key="10">
    <source>
        <dbReference type="SAM" id="SignalP"/>
    </source>
</evidence>
<dbReference type="Gene3D" id="2.60.40.60">
    <property type="entry name" value="Cadherins"/>
    <property type="match status" value="5"/>
</dbReference>
<evidence type="ECO:0000256" key="1">
    <source>
        <dbReference type="ARBA" id="ARBA00004167"/>
    </source>
</evidence>
<accession>A0A7L1ND37</accession>
<sequence length="549" mass="60314">RALLWCVLVSAWGAAWGQLRYSVPEEMPKGSFVGDVVKDLQLSAIRDSSVRMIERSRTQYFTLHGQTGHLLTAERIDREQLCENLQQCVLRCEVIAEGEMQVYRIEVEITDINDNAPTFEFMELQENISETTAPGSRFPLAEAHDPDLGTNSVQSYELSSDEHFYLAVQEGPGGDQRPELVLAKALDREEVVFHELVLRASDGGDPARTGTARIRVVVLDANDNAPVFSRSEYTVRVPENLPVGSVLVTVTATDADEGINGHVKYWLKKTTEKASKVFQLDTETGVITLMQKLDFEKDDLHELDVQARDGGGLFNTVKVLIAVIDVNDNAPELTISSMQSAISENAPSGTVVALLHVQDRDSGANGEVRCSLDGGFPFRLEKSFDDYYRIVTSGQLDREAVSEYNVTVRAQDGGSPALWSSAVLALRVLDVNDNAPVFAEERYSARVSENNAAGALVLTVRATDADWGQNARVRYRLWEGRVRGAPLSSYVSVQAETGALGVITLHKALDFEDIQAYTLLVEARDGGGLVAHCEVEVEVLDVNDNAPEI</sequence>
<organism evidence="12 13">
    <name type="scientific">Rhinopomastus cyanomelas</name>
    <name type="common">Common scimitarbill</name>
    <dbReference type="NCBI Taxonomy" id="113115"/>
    <lineage>
        <taxon>Eukaryota</taxon>
        <taxon>Metazoa</taxon>
        <taxon>Chordata</taxon>
        <taxon>Craniata</taxon>
        <taxon>Vertebrata</taxon>
        <taxon>Euteleostomi</taxon>
        <taxon>Archelosauria</taxon>
        <taxon>Archosauria</taxon>
        <taxon>Dinosauria</taxon>
        <taxon>Saurischia</taxon>
        <taxon>Theropoda</taxon>
        <taxon>Coelurosauria</taxon>
        <taxon>Aves</taxon>
        <taxon>Neognathae</taxon>
        <taxon>Neoaves</taxon>
        <taxon>Telluraves</taxon>
        <taxon>Coraciimorphae</taxon>
        <taxon>Bucerotiformes</taxon>
        <taxon>Rhinopomastidae</taxon>
        <taxon>Rhinopomastus</taxon>
    </lineage>
</organism>
<name>A0A7L1ND37_RHICY</name>
<feature type="signal peptide" evidence="10">
    <location>
        <begin position="1"/>
        <end position="17"/>
    </location>
</feature>
<dbReference type="FunFam" id="2.60.40.60:FF:000002">
    <property type="entry name" value="Protocadherin alpha 2"/>
    <property type="match status" value="1"/>
</dbReference>
<reference evidence="12 13" key="1">
    <citation type="submission" date="2019-09" db="EMBL/GenBank/DDBJ databases">
        <title>Bird 10,000 Genomes (B10K) Project - Family phase.</title>
        <authorList>
            <person name="Zhang G."/>
        </authorList>
    </citation>
    <scope>NUCLEOTIDE SEQUENCE [LARGE SCALE GENOMIC DNA]</scope>
    <source>
        <strain evidence="12">B10K-DU-002-35</strain>
        <tissue evidence="12">Muscle</tissue>
    </source>
</reference>
<feature type="domain" description="Cadherin" evidence="11">
    <location>
        <begin position="128"/>
        <end position="228"/>
    </location>
</feature>
<keyword evidence="3" id="KW-0677">Repeat</keyword>
<dbReference type="InterPro" id="IPR020894">
    <property type="entry name" value="Cadherin_CS"/>
</dbReference>
<feature type="domain" description="Cadherin" evidence="11">
    <location>
        <begin position="439"/>
        <end position="549"/>
    </location>
</feature>
<dbReference type="FunFam" id="2.60.40.60:FF:000248">
    <property type="entry name" value="Protocadherin 10"/>
    <property type="match status" value="1"/>
</dbReference>
<dbReference type="SUPFAM" id="SSF49313">
    <property type="entry name" value="Cadherin-like"/>
    <property type="match status" value="5"/>
</dbReference>
<dbReference type="FunFam" id="2.60.40.60:FF:000307">
    <property type="entry name" value="Zgc:123181"/>
    <property type="match status" value="1"/>
</dbReference>
<evidence type="ECO:0000256" key="5">
    <source>
        <dbReference type="ARBA" id="ARBA00022889"/>
    </source>
</evidence>
<dbReference type="GO" id="GO:0007156">
    <property type="term" value="P:homophilic cell adhesion via plasma membrane adhesion molecules"/>
    <property type="evidence" value="ECO:0007669"/>
    <property type="project" value="InterPro"/>
</dbReference>
<dbReference type="PROSITE" id="PS00232">
    <property type="entry name" value="CADHERIN_1"/>
    <property type="match status" value="3"/>
</dbReference>
<keyword evidence="6" id="KW-1133">Transmembrane helix</keyword>
<evidence type="ECO:0000256" key="8">
    <source>
        <dbReference type="ARBA" id="ARBA00023180"/>
    </source>
</evidence>
<evidence type="ECO:0000256" key="6">
    <source>
        <dbReference type="ARBA" id="ARBA00022989"/>
    </source>
</evidence>
<dbReference type="GO" id="GO:0005509">
    <property type="term" value="F:calcium ion binding"/>
    <property type="evidence" value="ECO:0007669"/>
    <property type="project" value="UniProtKB-UniRule"/>
</dbReference>
<feature type="chain" id="PRO_5029463412" evidence="10">
    <location>
        <begin position="18"/>
        <end position="549"/>
    </location>
</feature>
<keyword evidence="4 9" id="KW-0106">Calcium</keyword>
<dbReference type="Pfam" id="PF08266">
    <property type="entry name" value="Cadherin_2"/>
    <property type="match status" value="1"/>
</dbReference>
<dbReference type="AlphaFoldDB" id="A0A7L1ND37"/>
<comment type="caution">
    <text evidence="12">The sequence shown here is derived from an EMBL/GenBank/DDBJ whole genome shotgun (WGS) entry which is preliminary data.</text>
</comment>
<comment type="subcellular location">
    <subcellularLocation>
        <location evidence="1">Membrane</location>
        <topology evidence="1">Single-pass membrane protein</topology>
    </subcellularLocation>
</comment>
<dbReference type="PANTHER" id="PTHR24028">
    <property type="entry name" value="CADHERIN-87A"/>
    <property type="match status" value="1"/>
</dbReference>
<dbReference type="PRINTS" id="PR00205">
    <property type="entry name" value="CADHERIN"/>
</dbReference>
<feature type="non-terminal residue" evidence="12">
    <location>
        <position position="549"/>
    </location>
</feature>
<feature type="domain" description="Cadherin" evidence="11">
    <location>
        <begin position="229"/>
        <end position="333"/>
    </location>
</feature>
<gene>
    <name evidence="12" type="primary">Pcdhga2_1</name>
    <name evidence="12" type="ORF">RHICYA_R02233</name>
</gene>
<dbReference type="PANTHER" id="PTHR24028:SF234">
    <property type="entry name" value="PROTOCADHERIN GAMMA-A3"/>
    <property type="match status" value="1"/>
</dbReference>
<keyword evidence="5" id="KW-0130">Cell adhesion</keyword>
<keyword evidence="2" id="KW-0812">Transmembrane</keyword>
<dbReference type="FunFam" id="2.60.40.60:FF:000094">
    <property type="entry name" value="protocadherin gamma-C4 isoform X2"/>
    <property type="match status" value="1"/>
</dbReference>